<proteinExistence type="predicted"/>
<organism evidence="2 3">
    <name type="scientific">Candidatus Merdimorpha stercoravium</name>
    <dbReference type="NCBI Taxonomy" id="2840863"/>
    <lineage>
        <taxon>Bacteria</taxon>
        <taxon>Pseudomonadati</taxon>
        <taxon>Bacteroidota</taxon>
        <taxon>Flavobacteriia</taxon>
        <taxon>Flavobacteriales</taxon>
        <taxon>Candidatus Merdimorpha</taxon>
    </lineage>
</organism>
<dbReference type="PANTHER" id="PTHR43031:SF1">
    <property type="entry name" value="PYRIDINE NUCLEOTIDE-DISULPHIDE OXIDOREDUCTASE"/>
    <property type="match status" value="1"/>
</dbReference>
<reference evidence="2" key="1">
    <citation type="submission" date="2020-10" db="EMBL/GenBank/DDBJ databases">
        <authorList>
            <person name="Gilroy R."/>
        </authorList>
    </citation>
    <scope>NUCLEOTIDE SEQUENCE</scope>
    <source>
        <strain evidence="2">1383</strain>
    </source>
</reference>
<dbReference type="Gene3D" id="3.40.250.10">
    <property type="entry name" value="Rhodanese-like domain"/>
    <property type="match status" value="1"/>
</dbReference>
<evidence type="ECO:0000313" key="3">
    <source>
        <dbReference type="Proteomes" id="UP000824161"/>
    </source>
</evidence>
<dbReference type="CDD" id="cd00158">
    <property type="entry name" value="RHOD"/>
    <property type="match status" value="1"/>
</dbReference>
<accession>A0A9D1H8L4</accession>
<name>A0A9D1H8L4_9FLAO</name>
<dbReference type="EMBL" id="DVLY01000004">
    <property type="protein sequence ID" value="HIT97244.1"/>
    <property type="molecule type" value="Genomic_DNA"/>
</dbReference>
<sequence length="160" mass="17643">MGRRSLSRAVGLAVCALLAVGCGKSYMDLPPMQFYSLLTSNKKVHVVDVRSPQEYADEHIKGALNLPVADTAAFWASVDSLSHKTPFAVYCRSGVRSARAAQMLSERGYMVYNLKGGIEAWKRRRLPLGGTQAPAPSADTTRPRWLQGQLEDVYLEDIDK</sequence>
<dbReference type="PROSITE" id="PS50206">
    <property type="entry name" value="RHODANESE_3"/>
    <property type="match status" value="1"/>
</dbReference>
<gene>
    <name evidence="2" type="ORF">IAC44_00225</name>
</gene>
<dbReference type="SMART" id="SM00450">
    <property type="entry name" value="RHOD"/>
    <property type="match status" value="1"/>
</dbReference>
<dbReference type="InterPro" id="IPR001763">
    <property type="entry name" value="Rhodanese-like_dom"/>
</dbReference>
<dbReference type="PANTHER" id="PTHR43031">
    <property type="entry name" value="FAD-DEPENDENT OXIDOREDUCTASE"/>
    <property type="match status" value="1"/>
</dbReference>
<dbReference type="InterPro" id="IPR036873">
    <property type="entry name" value="Rhodanese-like_dom_sf"/>
</dbReference>
<dbReference type="AlphaFoldDB" id="A0A9D1H8L4"/>
<protein>
    <submittedName>
        <fullName evidence="2">Rhodanese-like domain-containing protein</fullName>
    </submittedName>
</protein>
<dbReference type="Proteomes" id="UP000824161">
    <property type="component" value="Unassembled WGS sequence"/>
</dbReference>
<feature type="domain" description="Rhodanese" evidence="1">
    <location>
        <begin position="40"/>
        <end position="130"/>
    </location>
</feature>
<dbReference type="PROSITE" id="PS51257">
    <property type="entry name" value="PROKAR_LIPOPROTEIN"/>
    <property type="match status" value="1"/>
</dbReference>
<dbReference type="SUPFAM" id="SSF52821">
    <property type="entry name" value="Rhodanese/Cell cycle control phosphatase"/>
    <property type="match status" value="1"/>
</dbReference>
<comment type="caution">
    <text evidence="2">The sequence shown here is derived from an EMBL/GenBank/DDBJ whole genome shotgun (WGS) entry which is preliminary data.</text>
</comment>
<evidence type="ECO:0000313" key="2">
    <source>
        <dbReference type="EMBL" id="HIT97244.1"/>
    </source>
</evidence>
<dbReference type="InterPro" id="IPR050229">
    <property type="entry name" value="GlpE_sulfurtransferase"/>
</dbReference>
<dbReference type="Pfam" id="PF00581">
    <property type="entry name" value="Rhodanese"/>
    <property type="match status" value="1"/>
</dbReference>
<evidence type="ECO:0000259" key="1">
    <source>
        <dbReference type="PROSITE" id="PS50206"/>
    </source>
</evidence>
<reference evidence="2" key="2">
    <citation type="journal article" date="2021" name="PeerJ">
        <title>Extensive microbial diversity within the chicken gut microbiome revealed by metagenomics and culture.</title>
        <authorList>
            <person name="Gilroy R."/>
            <person name="Ravi A."/>
            <person name="Getino M."/>
            <person name="Pursley I."/>
            <person name="Horton D.L."/>
            <person name="Alikhan N.F."/>
            <person name="Baker D."/>
            <person name="Gharbi K."/>
            <person name="Hall N."/>
            <person name="Watson M."/>
            <person name="Adriaenssens E.M."/>
            <person name="Foster-Nyarko E."/>
            <person name="Jarju S."/>
            <person name="Secka A."/>
            <person name="Antonio M."/>
            <person name="Oren A."/>
            <person name="Chaudhuri R.R."/>
            <person name="La Ragione R."/>
            <person name="Hildebrand F."/>
            <person name="Pallen M.J."/>
        </authorList>
    </citation>
    <scope>NUCLEOTIDE SEQUENCE</scope>
    <source>
        <strain evidence="2">1383</strain>
    </source>
</reference>